<organism evidence="3 4">
    <name type="scientific">Colletotrichum asianum</name>
    <dbReference type="NCBI Taxonomy" id="702518"/>
    <lineage>
        <taxon>Eukaryota</taxon>
        <taxon>Fungi</taxon>
        <taxon>Dikarya</taxon>
        <taxon>Ascomycota</taxon>
        <taxon>Pezizomycotina</taxon>
        <taxon>Sordariomycetes</taxon>
        <taxon>Hypocreomycetidae</taxon>
        <taxon>Glomerellales</taxon>
        <taxon>Glomerellaceae</taxon>
        <taxon>Colletotrichum</taxon>
        <taxon>Colletotrichum gloeosporioides species complex</taxon>
    </lineage>
</organism>
<dbReference type="InterPro" id="IPR021369">
    <property type="entry name" value="DUF2985"/>
</dbReference>
<accession>A0A8H3ZL52</accession>
<dbReference type="AlphaFoldDB" id="A0A8H3ZL52"/>
<dbReference type="PANTHER" id="PTHR35872">
    <property type="entry name" value="INTEGRAL MEMBRANE PROTEIN (AFU_ORTHOLOGUE AFUA_5G07110)"/>
    <property type="match status" value="1"/>
</dbReference>
<feature type="transmembrane region" description="Helical" evidence="2">
    <location>
        <begin position="901"/>
        <end position="925"/>
    </location>
</feature>
<feature type="transmembrane region" description="Helical" evidence="2">
    <location>
        <begin position="737"/>
        <end position="770"/>
    </location>
</feature>
<gene>
    <name evidence="3" type="ORF">GQ607_009481</name>
</gene>
<keyword evidence="4" id="KW-1185">Reference proteome</keyword>
<dbReference type="OrthoDB" id="6407410at2759"/>
<keyword evidence="2" id="KW-0472">Membrane</keyword>
<comment type="caution">
    <text evidence="3">The sequence shown here is derived from an EMBL/GenBank/DDBJ whole genome shotgun (WGS) entry which is preliminary data.</text>
</comment>
<evidence type="ECO:0000256" key="1">
    <source>
        <dbReference type="SAM" id="MobiDB-lite"/>
    </source>
</evidence>
<reference evidence="3 4" key="1">
    <citation type="submission" date="2019-12" db="EMBL/GenBank/DDBJ databases">
        <title>A genome sequence resource for the geographically widespread anthracnose pathogen Colletotrichum asianum.</title>
        <authorList>
            <person name="Meng Y."/>
        </authorList>
    </citation>
    <scope>NUCLEOTIDE SEQUENCE [LARGE SCALE GENOMIC DNA]</scope>
    <source>
        <strain evidence="3 4">ICMP 18580</strain>
    </source>
</reference>
<feature type="transmembrane region" description="Helical" evidence="2">
    <location>
        <begin position="790"/>
        <end position="811"/>
    </location>
</feature>
<dbReference type="Proteomes" id="UP000434172">
    <property type="component" value="Unassembled WGS sequence"/>
</dbReference>
<feature type="transmembrane region" description="Helical" evidence="2">
    <location>
        <begin position="371"/>
        <end position="391"/>
    </location>
</feature>
<feature type="transmembrane region" description="Helical" evidence="2">
    <location>
        <begin position="857"/>
        <end position="881"/>
    </location>
</feature>
<feature type="transmembrane region" description="Helical" evidence="2">
    <location>
        <begin position="167"/>
        <end position="188"/>
    </location>
</feature>
<evidence type="ECO:0000313" key="3">
    <source>
        <dbReference type="EMBL" id="KAF0323363.1"/>
    </source>
</evidence>
<sequence>MADPPAANDGIVGRVRGASLSIMNANPQLGMWQAAGTAIAQAPNLTELRDENSGGDNIAFNSQGHSARFARQERDGELALVRSSTRTGSIATEGQPAFRSVFKDSDKPDERHEGEPDEARVLMGDDQANGSPDPRQQFQRRQSLYEKHMAKEKAPWQTTVVNGLKAFWKFFLTPSGFIITIYCLNIVVRSHVIFSSMQPANSLTGLGRTFHSHNPISSQLTHNSQAMLFFLLINAAPAMNYPSADDNNSPRKKWLEIDSQILNALFCVTGFGLAPWRFRDLYWFIRATNFKDREAMRRLAAQNKGWFRPPAWTFEDEKGRTPTFTNQTAPPTALWKLGFTIWMMVLNTLLQAVLCYFMWGYNRIDRPSWATGTFIGLGCGVAMMAGVMSWWEGRKVKKIEGPQVEVVEEGYIEGAAYFPPGASLITSPPLTTALNSSDQYHLPGLGNSSLAPDESESDRHSEIHTEYLEATAGEAQKWERLEPSVCVGMYTENGCAGLRDYRDVIMIVNGPGWNEPKRWNLTEGPKLAWDSFVPLEKNSLFISTQCRMVGELRDFTPICRSDCNSILTTKNPDNDRWLLNFSNWSQLGELDWFRWKASLYSSTGNTAISVYDFGLEHFGRTVEISHCMAEPRLSDCSLAISKPLFLALTVSISLKLVMCGIVMWTLGSEESLVTPGDVVASFLSSPDDNMEIHGPITQMQIRTNSRGEHHQSLWNRVALPARWSSKRHLRSIAVPRSAWVGTYLVISLGGFVSFVAFIFAVASGAPLQLFKSEAGERNSILGGVPSGVPFISSLLVVNTPQLCLSFFYLLYNSLLTRLEMSREWSLCSVQFSSLRVSTPKGQQVGTYRLQLPYKYSLTLITLGTLMHWLLSNALFIIASKGDYYQLSNGYWNDPVSLPQDVTLIMGTAPLPLLLIIIIGALMSAFARLRAQSSIPGHMPIVGSNSLAIAATCEVSSLAKVPGFSHEDQGDMKEMELLEFDFGSNVPHETDGFVLSDSRENIAFRLLKWGELRMPDEWHRQVAAENEDLTPEDIGHLGFGTILDDPKSPTEGRYYM</sequence>
<keyword evidence="2" id="KW-0812">Transmembrane</keyword>
<dbReference type="EMBL" id="WOWK01000053">
    <property type="protein sequence ID" value="KAF0323363.1"/>
    <property type="molecule type" value="Genomic_DNA"/>
</dbReference>
<name>A0A8H3ZL52_9PEZI</name>
<feature type="transmembrane region" description="Helical" evidence="2">
    <location>
        <begin position="339"/>
        <end position="359"/>
    </location>
</feature>
<keyword evidence="2" id="KW-1133">Transmembrane helix</keyword>
<dbReference type="Pfam" id="PF11204">
    <property type="entry name" value="DUF2985"/>
    <property type="match status" value="1"/>
</dbReference>
<feature type="region of interest" description="Disordered" evidence="1">
    <location>
        <begin position="101"/>
        <end position="138"/>
    </location>
</feature>
<proteinExistence type="predicted"/>
<protein>
    <submittedName>
        <fullName evidence="3">Uncharacterized protein</fullName>
    </submittedName>
</protein>
<evidence type="ECO:0000313" key="4">
    <source>
        <dbReference type="Proteomes" id="UP000434172"/>
    </source>
</evidence>
<dbReference type="PANTHER" id="PTHR35872:SF1">
    <property type="entry name" value="ALPHA-L-RHAMNOSIDASE C"/>
    <property type="match status" value="1"/>
</dbReference>
<feature type="compositionally biased region" description="Basic and acidic residues" evidence="1">
    <location>
        <begin position="101"/>
        <end position="120"/>
    </location>
</feature>
<feature type="compositionally biased region" description="Polar residues" evidence="1">
    <location>
        <begin position="128"/>
        <end position="138"/>
    </location>
</feature>
<evidence type="ECO:0000256" key="2">
    <source>
        <dbReference type="SAM" id="Phobius"/>
    </source>
</evidence>